<dbReference type="Proteomes" id="UP000010473">
    <property type="component" value="Chromosome"/>
</dbReference>
<dbReference type="RefSeq" id="WP_015193976.1">
    <property type="nucleotide sequence ID" value="NC_019748.1"/>
</dbReference>
<evidence type="ECO:0000313" key="2">
    <source>
        <dbReference type="Proteomes" id="UP000010473"/>
    </source>
</evidence>
<name>K9XUU3_STAC7</name>
<gene>
    <name evidence="1" type="ordered locus">Sta7437_2784</name>
</gene>
<organism evidence="1 2">
    <name type="scientific">Stanieria cyanosphaera (strain ATCC 29371 / PCC 7437)</name>
    <dbReference type="NCBI Taxonomy" id="111780"/>
    <lineage>
        <taxon>Bacteria</taxon>
        <taxon>Bacillati</taxon>
        <taxon>Cyanobacteriota</taxon>
        <taxon>Cyanophyceae</taxon>
        <taxon>Pleurocapsales</taxon>
        <taxon>Dermocarpellaceae</taxon>
        <taxon>Stanieria</taxon>
    </lineage>
</organism>
<dbReference type="STRING" id="111780.Sta7437_2784"/>
<proteinExistence type="predicted"/>
<keyword evidence="2" id="KW-1185">Reference proteome</keyword>
<dbReference type="AlphaFoldDB" id="K9XUU3"/>
<evidence type="ECO:0000313" key="1">
    <source>
        <dbReference type="EMBL" id="AFZ36308.1"/>
    </source>
</evidence>
<dbReference type="KEGG" id="scs:Sta7437_2784"/>
<dbReference type="OrthoDB" id="582439at2"/>
<sequence length="194" mass="22213">MSKKFFLTLVITIIVVMMINLPAQAEWQYTRWGMSVDEVMTASKGEAIPVNPDEQDLFKDDHQQTLLKSQWTKEGYSFDVFFNFNIGDSQLSEIIFKSIGKNEDLGLAMIEEFGLPSRAQGGLSKKDSEIRGFRLVNRDNYAVPETETTLRNQPETSEKNIAILLEWNTPKNFIQMSRQGENEVIIRVKPSNTK</sequence>
<protein>
    <submittedName>
        <fullName evidence="1">Uncharacterized protein</fullName>
    </submittedName>
</protein>
<accession>K9XUU3</accession>
<dbReference type="EMBL" id="CP003653">
    <property type="protein sequence ID" value="AFZ36308.1"/>
    <property type="molecule type" value="Genomic_DNA"/>
</dbReference>
<reference evidence="2" key="1">
    <citation type="journal article" date="2013" name="Proc. Natl. Acad. Sci. U.S.A.">
        <title>Improving the coverage of the cyanobacterial phylum using diversity-driven genome sequencing.</title>
        <authorList>
            <person name="Shih P.M."/>
            <person name="Wu D."/>
            <person name="Latifi A."/>
            <person name="Axen S.D."/>
            <person name="Fewer D.P."/>
            <person name="Talla E."/>
            <person name="Calteau A."/>
            <person name="Cai F."/>
            <person name="Tandeau de Marsac N."/>
            <person name="Rippka R."/>
            <person name="Herdman M."/>
            <person name="Sivonen K."/>
            <person name="Coursin T."/>
            <person name="Laurent T."/>
            <person name="Goodwin L."/>
            <person name="Nolan M."/>
            <person name="Davenport K.W."/>
            <person name="Han C.S."/>
            <person name="Rubin E.M."/>
            <person name="Eisen J.A."/>
            <person name="Woyke T."/>
            <person name="Gugger M."/>
            <person name="Kerfeld C.A."/>
        </authorList>
    </citation>
    <scope>NUCLEOTIDE SEQUENCE [LARGE SCALE GENOMIC DNA]</scope>
    <source>
        <strain evidence="2">ATCC 29371 / PCC 7437</strain>
    </source>
</reference>
<dbReference type="eggNOG" id="ENOG5033VQY">
    <property type="taxonomic scope" value="Bacteria"/>
</dbReference>
<dbReference type="HOGENOM" id="CLU_1426191_0_0_3"/>